<name>D2R5D6_PIRSD</name>
<dbReference type="eggNOG" id="ENOG5032WIX">
    <property type="taxonomic scope" value="Bacteria"/>
</dbReference>
<keyword evidence="3" id="KW-1185">Reference proteome</keyword>
<evidence type="ECO:0000313" key="2">
    <source>
        <dbReference type="EMBL" id="ADB15395.1"/>
    </source>
</evidence>
<protein>
    <submittedName>
        <fullName evidence="2">Uncharacterized protein</fullName>
    </submittedName>
</protein>
<evidence type="ECO:0000313" key="3">
    <source>
        <dbReference type="Proteomes" id="UP000001887"/>
    </source>
</evidence>
<dbReference type="KEGG" id="psl:Psta_0709"/>
<feature type="chain" id="PRO_5003036206" evidence="1">
    <location>
        <begin position="26"/>
        <end position="172"/>
    </location>
</feature>
<dbReference type="EMBL" id="CP001848">
    <property type="protein sequence ID" value="ADB15395.1"/>
    <property type="molecule type" value="Genomic_DNA"/>
</dbReference>
<accession>D2R5D6</accession>
<feature type="signal peptide" evidence="1">
    <location>
        <begin position="1"/>
        <end position="25"/>
    </location>
</feature>
<dbReference type="OrthoDB" id="286057at2"/>
<dbReference type="Proteomes" id="UP000001887">
    <property type="component" value="Chromosome"/>
</dbReference>
<dbReference type="AlphaFoldDB" id="D2R5D6"/>
<organism evidence="2 3">
    <name type="scientific">Pirellula staleyi (strain ATCC 27377 / DSM 6068 / ICPB 4128)</name>
    <name type="common">Pirella staleyi</name>
    <dbReference type="NCBI Taxonomy" id="530564"/>
    <lineage>
        <taxon>Bacteria</taxon>
        <taxon>Pseudomonadati</taxon>
        <taxon>Planctomycetota</taxon>
        <taxon>Planctomycetia</taxon>
        <taxon>Pirellulales</taxon>
        <taxon>Pirellulaceae</taxon>
        <taxon>Pirellula</taxon>
    </lineage>
</organism>
<evidence type="ECO:0000256" key="1">
    <source>
        <dbReference type="SAM" id="SignalP"/>
    </source>
</evidence>
<sequence length="172" mass="18617" precursor="true">MSLRHLSWAMLTTLALGLVAPALHAQEAAPAAAEAKTPTAEELIKNLEKELTGMKLTGRFTTIGKEGGAKEESYVIHKATKMPDGNLWMLSASMNEKTKIPVPIDIEWAGTTPILSMTEMAIPGLGTFSCRVVLYDGMYAGTWRHGKVTGHLFGTMEKLPVDEKPEAKPAPK</sequence>
<reference evidence="2 3" key="1">
    <citation type="journal article" date="2009" name="Stand. Genomic Sci.">
        <title>Complete genome sequence of Pirellula staleyi type strain (ATCC 27377).</title>
        <authorList>
            <person name="Clum A."/>
            <person name="Tindall B.J."/>
            <person name="Sikorski J."/>
            <person name="Ivanova N."/>
            <person name="Mavrommatis K."/>
            <person name="Lucas S."/>
            <person name="Glavina del Rio T."/>
            <person name="Nolan M."/>
            <person name="Chen F."/>
            <person name="Tice H."/>
            <person name="Pitluck S."/>
            <person name="Cheng J.F."/>
            <person name="Chertkov O."/>
            <person name="Brettin T."/>
            <person name="Han C."/>
            <person name="Detter J.C."/>
            <person name="Kuske C."/>
            <person name="Bruce D."/>
            <person name="Goodwin L."/>
            <person name="Ovchinikova G."/>
            <person name="Pati A."/>
            <person name="Mikhailova N."/>
            <person name="Chen A."/>
            <person name="Palaniappan K."/>
            <person name="Land M."/>
            <person name="Hauser L."/>
            <person name="Chang Y.J."/>
            <person name="Jeffries C.D."/>
            <person name="Chain P."/>
            <person name="Rohde M."/>
            <person name="Goker M."/>
            <person name="Bristow J."/>
            <person name="Eisen J.A."/>
            <person name="Markowitz V."/>
            <person name="Hugenholtz P."/>
            <person name="Kyrpides N.C."/>
            <person name="Klenk H.P."/>
            <person name="Lapidus A."/>
        </authorList>
    </citation>
    <scope>NUCLEOTIDE SEQUENCE [LARGE SCALE GENOMIC DNA]</scope>
    <source>
        <strain evidence="3">ATCC 27377 / DSM 6068 / ICPB 4128</strain>
    </source>
</reference>
<gene>
    <name evidence="2" type="ordered locus">Psta_0709</name>
</gene>
<dbReference type="HOGENOM" id="CLU_132632_0_0_0"/>
<keyword evidence="1" id="KW-0732">Signal</keyword>
<dbReference type="STRING" id="530564.Psta_0709"/>
<proteinExistence type="predicted"/>